<accession>A0A147BFL9</accession>
<dbReference type="AlphaFoldDB" id="A0A147BFL9"/>
<evidence type="ECO:0000256" key="8">
    <source>
        <dbReference type="SAM" id="SignalP"/>
    </source>
</evidence>
<evidence type="ECO:0000256" key="2">
    <source>
        <dbReference type="ARBA" id="ARBA00022525"/>
    </source>
</evidence>
<keyword evidence="4" id="KW-0722">Serine protease inhibitor</keyword>
<keyword evidence="3" id="KW-0646">Protease inhibitor</keyword>
<name>A0A147BFL9_IXORI</name>
<evidence type="ECO:0000256" key="5">
    <source>
        <dbReference type="ARBA" id="ARBA00023157"/>
    </source>
</evidence>
<keyword evidence="7" id="KW-1203">Blood coagulation cascade inhibiting toxin</keyword>
<dbReference type="SMART" id="SM00131">
    <property type="entry name" value="KU"/>
    <property type="match status" value="2"/>
</dbReference>
<evidence type="ECO:0000313" key="10">
    <source>
        <dbReference type="EMBL" id="JAR89534.1"/>
    </source>
</evidence>
<protein>
    <submittedName>
        <fullName evidence="10">Putative salivary kunitz domain protein</fullName>
    </submittedName>
</protein>
<feature type="chain" id="PRO_5007542241" evidence="8">
    <location>
        <begin position="19"/>
        <end position="188"/>
    </location>
</feature>
<dbReference type="PANTHER" id="PTHR10083">
    <property type="entry name" value="KUNITZ-TYPE PROTEASE INHIBITOR-RELATED"/>
    <property type="match status" value="1"/>
</dbReference>
<dbReference type="PANTHER" id="PTHR10083:SF376">
    <property type="entry name" value="SERINE PEPTIDASE INHIBITOR, KUNITZ TYPE, 3"/>
    <property type="match status" value="1"/>
</dbReference>
<sequence>MSGIKLIFLLSHICIVYGVGDGVGRINQKSILQERNGENIPESSDVNSRMLKTKCHTTKTSCPRRSKKWHFNVLVGRCETSTPMFCGGAENRFSDFKECQNNCEKEEIVTHQDCRMNLDRGKCENKKKERPKKGVYRWYFNSTDSNCHKFLWYRCSGNRNNFPTKQGCKICQTGMKTTPATESPPPAC</sequence>
<dbReference type="GO" id="GO:0004867">
    <property type="term" value="F:serine-type endopeptidase inhibitor activity"/>
    <property type="evidence" value="ECO:0007669"/>
    <property type="project" value="UniProtKB-KW"/>
</dbReference>
<keyword evidence="6" id="KW-1199">Hemostasis impairing toxin</keyword>
<dbReference type="CDD" id="cd00109">
    <property type="entry name" value="Kunitz-type"/>
    <property type="match status" value="1"/>
</dbReference>
<keyword evidence="6" id="KW-0800">Toxin</keyword>
<proteinExistence type="predicted"/>
<evidence type="ECO:0000256" key="7">
    <source>
        <dbReference type="ARBA" id="ARBA00034146"/>
    </source>
</evidence>
<dbReference type="SUPFAM" id="SSF57362">
    <property type="entry name" value="BPTI-like"/>
    <property type="match status" value="2"/>
</dbReference>
<comment type="subcellular location">
    <subcellularLocation>
        <location evidence="1">Secreted</location>
    </subcellularLocation>
</comment>
<evidence type="ECO:0000259" key="9">
    <source>
        <dbReference type="PROSITE" id="PS50279"/>
    </source>
</evidence>
<keyword evidence="2" id="KW-0964">Secreted</keyword>
<keyword evidence="8" id="KW-0732">Signal</keyword>
<evidence type="ECO:0000256" key="6">
    <source>
        <dbReference type="ARBA" id="ARBA00023240"/>
    </source>
</evidence>
<evidence type="ECO:0000256" key="1">
    <source>
        <dbReference type="ARBA" id="ARBA00004613"/>
    </source>
</evidence>
<feature type="signal peptide" evidence="8">
    <location>
        <begin position="1"/>
        <end position="18"/>
    </location>
</feature>
<dbReference type="GO" id="GO:0005615">
    <property type="term" value="C:extracellular space"/>
    <property type="evidence" value="ECO:0007669"/>
    <property type="project" value="TreeGrafter"/>
</dbReference>
<dbReference type="InterPro" id="IPR050098">
    <property type="entry name" value="TFPI/VKTCI-like"/>
</dbReference>
<evidence type="ECO:0000256" key="4">
    <source>
        <dbReference type="ARBA" id="ARBA00022900"/>
    </source>
</evidence>
<keyword evidence="5" id="KW-1015">Disulfide bond</keyword>
<evidence type="ECO:0000256" key="3">
    <source>
        <dbReference type="ARBA" id="ARBA00022690"/>
    </source>
</evidence>
<dbReference type="EMBL" id="GEGO01005870">
    <property type="protein sequence ID" value="JAR89534.1"/>
    <property type="molecule type" value="Transcribed_RNA"/>
</dbReference>
<dbReference type="Pfam" id="PF00014">
    <property type="entry name" value="Kunitz_BPTI"/>
    <property type="match status" value="2"/>
</dbReference>
<organism evidence="10">
    <name type="scientific">Ixodes ricinus</name>
    <name type="common">Common tick</name>
    <name type="synonym">Acarus ricinus</name>
    <dbReference type="NCBI Taxonomy" id="34613"/>
    <lineage>
        <taxon>Eukaryota</taxon>
        <taxon>Metazoa</taxon>
        <taxon>Ecdysozoa</taxon>
        <taxon>Arthropoda</taxon>
        <taxon>Chelicerata</taxon>
        <taxon>Arachnida</taxon>
        <taxon>Acari</taxon>
        <taxon>Parasitiformes</taxon>
        <taxon>Ixodida</taxon>
        <taxon>Ixodoidea</taxon>
        <taxon>Ixodidae</taxon>
        <taxon>Ixodinae</taxon>
        <taxon>Ixodes</taxon>
    </lineage>
</organism>
<reference evidence="10" key="1">
    <citation type="journal article" date="2018" name="PLoS Negl. Trop. Dis.">
        <title>Sialome diversity of ticks revealed by RNAseq of single tick salivary glands.</title>
        <authorList>
            <person name="Perner J."/>
            <person name="Kropackova S."/>
            <person name="Kopacek P."/>
            <person name="Ribeiro J.M."/>
        </authorList>
    </citation>
    <scope>NUCLEOTIDE SEQUENCE</scope>
    <source>
        <strain evidence="10">Siblings of single egg batch collected in Ceske Budejovice</strain>
        <tissue evidence="10">Salivary glands</tissue>
    </source>
</reference>
<feature type="domain" description="BPTI/Kunitz inhibitor" evidence="9">
    <location>
        <begin position="114"/>
        <end position="169"/>
    </location>
</feature>
<dbReference type="InterPro" id="IPR002223">
    <property type="entry name" value="Kunitz_BPTI"/>
</dbReference>
<dbReference type="InterPro" id="IPR036880">
    <property type="entry name" value="Kunitz_BPTI_sf"/>
</dbReference>
<dbReference type="PROSITE" id="PS50279">
    <property type="entry name" value="BPTI_KUNITZ_2"/>
    <property type="match status" value="1"/>
</dbReference>
<dbReference type="Gene3D" id="4.10.410.10">
    <property type="entry name" value="Pancreatic trypsin inhibitor Kunitz domain"/>
    <property type="match status" value="2"/>
</dbReference>